<keyword evidence="3" id="KW-0807">Transducer</keyword>
<dbReference type="PROSITE" id="PS50111">
    <property type="entry name" value="CHEMOTAXIS_TRANSDUC_2"/>
    <property type="match status" value="1"/>
</dbReference>
<sequence length="543" mass="57992">MRVNLPVSDIEFPFPKGETLVSTTDLKGRILYCNPAFISVSGYTKEDLLGQPHNLIRHPDMPEEAFRDMWQCIASGQPWSAPVKNRRQDGQYYWVMANVTPLMRDGHPVGFMSVRTEPTRDEVRTAEALYARMRSEKESGRATLKLDAGTPYRATVWGRIRRLARLRRHLPLMLATALLGGGCALVGHYLGWYAVLACVLLGSTAGAALFARLVMAPLAPLLGFANRMAAGDLTERLPAQGDDGFGQLAKALNQLNVNLRSIVRDARTEVEHMRDATCEIATGNQDLSVRTETQASNLQETASSMEQITSTVRQSASAAAEAAKLAEEASAVTRRGSEAVDQVTQTMQVISDSSRRIGEIIQVIDGIAFQTNILALNAAVEAARAGEQGRGFAVVAGEVRALAQRSATAAREIKQLIVDSSEKVEAGNRLSAAARETIAAAVGTVQRVGSVVSGISHGADEQLQGISQINTSVARIDGITQQNAALVEEIAAAAQQLRAKADAVTEAVQLFHLDAGRGAAAAPADAVSLRRTARTGAHAAAVA</sequence>
<dbReference type="EMBL" id="NRRU01000122">
    <property type="protein sequence ID" value="MBK1715453.1"/>
    <property type="molecule type" value="Genomic_DNA"/>
</dbReference>
<dbReference type="Gene3D" id="1.10.287.950">
    <property type="entry name" value="Methyl-accepting chemotaxis protein"/>
    <property type="match status" value="1"/>
</dbReference>
<evidence type="ECO:0000256" key="4">
    <source>
        <dbReference type="SAM" id="Coils"/>
    </source>
</evidence>
<accession>A0ABS1E173</accession>
<dbReference type="InterPro" id="IPR004089">
    <property type="entry name" value="MCPsignal_dom"/>
</dbReference>
<evidence type="ECO:0000259" key="8">
    <source>
        <dbReference type="PROSITE" id="PS50885"/>
    </source>
</evidence>
<dbReference type="Pfam" id="PF00015">
    <property type="entry name" value="MCPsignal"/>
    <property type="match status" value="1"/>
</dbReference>
<reference evidence="9" key="1">
    <citation type="submission" date="2017-08" db="EMBL/GenBank/DDBJ databases">
        <authorList>
            <person name="Imhoff J.F."/>
            <person name="Rahn T."/>
            <person name="Kuenzel S."/>
            <person name="Neulinger S.C."/>
        </authorList>
    </citation>
    <scope>NUCLEOTIDE SEQUENCE</scope>
    <source>
        <strain evidence="9">IM 151</strain>
    </source>
</reference>
<gene>
    <name evidence="9" type="ORF">CKO43_22120</name>
</gene>
<dbReference type="PROSITE" id="PS50112">
    <property type="entry name" value="PAS"/>
    <property type="match status" value="1"/>
</dbReference>
<dbReference type="PANTHER" id="PTHR43531:SF14">
    <property type="entry name" value="METHYL-ACCEPTING CHEMOTAXIS PROTEIN I-RELATED"/>
    <property type="match status" value="1"/>
</dbReference>
<dbReference type="PRINTS" id="PR00260">
    <property type="entry name" value="CHEMTRNSDUCR"/>
</dbReference>
<feature type="transmembrane region" description="Helical" evidence="5">
    <location>
        <begin position="193"/>
        <end position="214"/>
    </location>
</feature>
<feature type="domain" description="HAMP" evidence="8">
    <location>
        <begin position="212"/>
        <end position="264"/>
    </location>
</feature>
<reference evidence="9" key="2">
    <citation type="journal article" date="2020" name="Microorganisms">
        <title>Osmotic Adaptation and Compatible Solute Biosynthesis of Phototrophic Bacteria as Revealed from Genome Analyses.</title>
        <authorList>
            <person name="Imhoff J.F."/>
            <person name="Rahn T."/>
            <person name="Kunzel S."/>
            <person name="Keller A."/>
            <person name="Neulinger S.C."/>
        </authorList>
    </citation>
    <scope>NUCLEOTIDE SEQUENCE</scope>
    <source>
        <strain evidence="9">IM 151</strain>
    </source>
</reference>
<keyword evidence="5" id="KW-0472">Membrane</keyword>
<dbReference type="SUPFAM" id="SSF58104">
    <property type="entry name" value="Methyl-accepting chemotaxis protein (MCP) signaling domain"/>
    <property type="match status" value="1"/>
</dbReference>
<comment type="caution">
    <text evidence="9">The sequence shown here is derived from an EMBL/GenBank/DDBJ whole genome shotgun (WGS) entry which is preliminary data.</text>
</comment>
<dbReference type="CDD" id="cd06225">
    <property type="entry name" value="HAMP"/>
    <property type="match status" value="1"/>
</dbReference>
<dbReference type="CDD" id="cd11386">
    <property type="entry name" value="MCP_signal"/>
    <property type="match status" value="1"/>
</dbReference>
<dbReference type="PANTHER" id="PTHR43531">
    <property type="entry name" value="PROTEIN ICFG"/>
    <property type="match status" value="1"/>
</dbReference>
<evidence type="ECO:0000256" key="2">
    <source>
        <dbReference type="ARBA" id="ARBA00029447"/>
    </source>
</evidence>
<dbReference type="InterPro" id="IPR000014">
    <property type="entry name" value="PAS"/>
</dbReference>
<dbReference type="Proteomes" id="UP001041814">
    <property type="component" value="Unassembled WGS sequence"/>
</dbReference>
<dbReference type="Pfam" id="PF08447">
    <property type="entry name" value="PAS_3"/>
    <property type="match status" value="1"/>
</dbReference>
<dbReference type="InterPro" id="IPR035965">
    <property type="entry name" value="PAS-like_dom_sf"/>
</dbReference>
<protein>
    <submittedName>
        <fullName evidence="9">Chemotaxis protein</fullName>
    </submittedName>
</protein>
<keyword evidence="4" id="KW-0175">Coiled coil</keyword>
<evidence type="ECO:0000313" key="10">
    <source>
        <dbReference type="Proteomes" id="UP001041814"/>
    </source>
</evidence>
<dbReference type="CDD" id="cd00130">
    <property type="entry name" value="PAS"/>
    <property type="match status" value="1"/>
</dbReference>
<feature type="coiled-coil region" evidence="4">
    <location>
        <begin position="476"/>
        <end position="507"/>
    </location>
</feature>
<name>A0ABS1E173_RUBGE</name>
<keyword evidence="1" id="KW-0488">Methylation</keyword>
<dbReference type="InterPro" id="IPR013655">
    <property type="entry name" value="PAS_fold_3"/>
</dbReference>
<evidence type="ECO:0000313" key="9">
    <source>
        <dbReference type="EMBL" id="MBK1715453.1"/>
    </source>
</evidence>
<dbReference type="SUPFAM" id="SSF55785">
    <property type="entry name" value="PYP-like sensor domain (PAS domain)"/>
    <property type="match status" value="1"/>
</dbReference>
<keyword evidence="5" id="KW-0812">Transmembrane</keyword>
<dbReference type="InterPro" id="IPR051310">
    <property type="entry name" value="MCP_chemotaxis"/>
</dbReference>
<keyword evidence="5" id="KW-1133">Transmembrane helix</keyword>
<evidence type="ECO:0000259" key="7">
    <source>
        <dbReference type="PROSITE" id="PS50112"/>
    </source>
</evidence>
<dbReference type="InterPro" id="IPR004090">
    <property type="entry name" value="Chemotax_Me-accpt_rcpt"/>
</dbReference>
<feature type="transmembrane region" description="Helical" evidence="5">
    <location>
        <begin position="169"/>
        <end position="187"/>
    </location>
</feature>
<dbReference type="SMART" id="SM00091">
    <property type="entry name" value="PAS"/>
    <property type="match status" value="1"/>
</dbReference>
<proteinExistence type="inferred from homology"/>
<dbReference type="PROSITE" id="PS50885">
    <property type="entry name" value="HAMP"/>
    <property type="match status" value="1"/>
</dbReference>
<evidence type="ECO:0000256" key="5">
    <source>
        <dbReference type="SAM" id="Phobius"/>
    </source>
</evidence>
<keyword evidence="10" id="KW-1185">Reference proteome</keyword>
<evidence type="ECO:0000256" key="1">
    <source>
        <dbReference type="ARBA" id="ARBA00022481"/>
    </source>
</evidence>
<evidence type="ECO:0000259" key="6">
    <source>
        <dbReference type="PROSITE" id="PS50111"/>
    </source>
</evidence>
<dbReference type="Gene3D" id="3.30.450.20">
    <property type="entry name" value="PAS domain"/>
    <property type="match status" value="1"/>
</dbReference>
<dbReference type="SMART" id="SM00283">
    <property type="entry name" value="MA"/>
    <property type="match status" value="1"/>
</dbReference>
<evidence type="ECO:0000256" key="3">
    <source>
        <dbReference type="PROSITE-ProRule" id="PRU00284"/>
    </source>
</evidence>
<feature type="domain" description="Methyl-accepting transducer" evidence="6">
    <location>
        <begin position="269"/>
        <end position="498"/>
    </location>
</feature>
<dbReference type="RefSeq" id="WP_200380025.1">
    <property type="nucleotide sequence ID" value="NZ_NRRU01000122.1"/>
</dbReference>
<dbReference type="SMART" id="SM00304">
    <property type="entry name" value="HAMP"/>
    <property type="match status" value="1"/>
</dbReference>
<organism evidence="9 10">
    <name type="scientific">Rubrivivax gelatinosus</name>
    <name type="common">Rhodocyclus gelatinosus</name>
    <name type="synonym">Rhodopseudomonas gelatinosa</name>
    <dbReference type="NCBI Taxonomy" id="28068"/>
    <lineage>
        <taxon>Bacteria</taxon>
        <taxon>Pseudomonadati</taxon>
        <taxon>Pseudomonadota</taxon>
        <taxon>Betaproteobacteria</taxon>
        <taxon>Burkholderiales</taxon>
        <taxon>Sphaerotilaceae</taxon>
        <taxon>Rubrivivax</taxon>
    </lineage>
</organism>
<dbReference type="NCBIfam" id="TIGR00229">
    <property type="entry name" value="sensory_box"/>
    <property type="match status" value="1"/>
</dbReference>
<dbReference type="Pfam" id="PF00672">
    <property type="entry name" value="HAMP"/>
    <property type="match status" value="1"/>
</dbReference>
<dbReference type="InterPro" id="IPR003660">
    <property type="entry name" value="HAMP_dom"/>
</dbReference>
<comment type="similarity">
    <text evidence="2">Belongs to the methyl-accepting chemotaxis (MCP) protein family.</text>
</comment>
<feature type="domain" description="PAS" evidence="7">
    <location>
        <begin position="25"/>
        <end position="60"/>
    </location>
</feature>